<dbReference type="Proteomes" id="UP000324748">
    <property type="component" value="Unassembled WGS sequence"/>
</dbReference>
<name>A0A5B0M449_PUCGR</name>
<dbReference type="Proteomes" id="UP000325313">
    <property type="component" value="Unassembled WGS sequence"/>
</dbReference>
<proteinExistence type="predicted"/>
<dbReference type="EMBL" id="VDEP01000404">
    <property type="protein sequence ID" value="KAA1089844.1"/>
    <property type="molecule type" value="Genomic_DNA"/>
</dbReference>
<gene>
    <name evidence="1" type="ORF">PGT21_016048</name>
    <name evidence="2" type="ORF">PGTUg99_022737</name>
</gene>
<dbReference type="EMBL" id="VSWC01000171">
    <property type="protein sequence ID" value="KAA1070564.1"/>
    <property type="molecule type" value="Genomic_DNA"/>
</dbReference>
<dbReference type="PANTHER" id="PTHR33069:SF3">
    <property type="entry name" value="DYNEIN HEAVY CHAIN TAIL DOMAIN-CONTAINING PROTEIN"/>
    <property type="match status" value="1"/>
</dbReference>
<organism evidence="1 3">
    <name type="scientific">Puccinia graminis f. sp. tritici</name>
    <dbReference type="NCBI Taxonomy" id="56615"/>
    <lineage>
        <taxon>Eukaryota</taxon>
        <taxon>Fungi</taxon>
        <taxon>Dikarya</taxon>
        <taxon>Basidiomycota</taxon>
        <taxon>Pucciniomycotina</taxon>
        <taxon>Pucciniomycetes</taxon>
        <taxon>Pucciniales</taxon>
        <taxon>Pucciniaceae</taxon>
        <taxon>Puccinia</taxon>
    </lineage>
</organism>
<dbReference type="PANTHER" id="PTHR33069">
    <property type="entry name" value="CHROMOSOME 7, WHOLE GENOME SHOTGUN SEQUENCE-RELATED"/>
    <property type="match status" value="1"/>
</dbReference>
<dbReference type="OrthoDB" id="10285416at2759"/>
<sequence>MSHPQWELSIPQSCLIATDPVSHALSSLSYYCRNALLSKTSSEVQQHFGRLDGALEVFTSVHSSILPSLKHYLNLFLLSLDLEGDKRPPNPDMKSLAESMLELERTLHNLNEFMGTLSSFYEKYSNVSLWSTDYIGDHHLQDLKFFKYSLIHPEVRDLVQSELGGLFADCRTLIGLYKQSDYHHEYLFRQAVLASTAACNRSIDHIIKLARQSDFAILRDIWQAETDLMDDSLQALTSVTRQIPHSEPERPPTLVDDAGDRILIDLNQERILRLARSAIPLVKLTRLFLNKLSKMTKDGSAFKLNPELDSRTLDFLSECPGLIATHVYEVAMSISALHENNQRIDGSLMIASSFDTLSNELKFILLLLPPRLIPINPHSNHSTSPSHFSLWSCDLKALWSKAVSSFLEASSQAELGELFGNWE</sequence>
<evidence type="ECO:0000313" key="4">
    <source>
        <dbReference type="Proteomes" id="UP000325313"/>
    </source>
</evidence>
<evidence type="ECO:0000313" key="2">
    <source>
        <dbReference type="EMBL" id="KAA1089844.1"/>
    </source>
</evidence>
<reference evidence="3 4" key="1">
    <citation type="submission" date="2019-05" db="EMBL/GenBank/DDBJ databases">
        <title>Emergence of the Ug99 lineage of the wheat stem rust pathogen through somatic hybridization.</title>
        <authorList>
            <person name="Li F."/>
            <person name="Upadhyaya N.M."/>
            <person name="Sperschneider J."/>
            <person name="Matny O."/>
            <person name="Nguyen-Phuc H."/>
            <person name="Mago R."/>
            <person name="Raley C."/>
            <person name="Miller M.E."/>
            <person name="Silverstein K.A.T."/>
            <person name="Henningsen E."/>
            <person name="Hirsch C.D."/>
            <person name="Visser B."/>
            <person name="Pretorius Z.A."/>
            <person name="Steffenson B.J."/>
            <person name="Schwessinger B."/>
            <person name="Dodds P.N."/>
            <person name="Figueroa M."/>
        </authorList>
    </citation>
    <scope>NUCLEOTIDE SEQUENCE [LARGE SCALE GENOMIC DNA]</scope>
    <source>
        <strain evidence="1">21-0</strain>
        <strain evidence="2 4">Ug99</strain>
    </source>
</reference>
<dbReference type="AlphaFoldDB" id="A0A5B0M449"/>
<evidence type="ECO:0000313" key="1">
    <source>
        <dbReference type="EMBL" id="KAA1070564.1"/>
    </source>
</evidence>
<accession>A0A5B0M449</accession>
<evidence type="ECO:0000313" key="3">
    <source>
        <dbReference type="Proteomes" id="UP000324748"/>
    </source>
</evidence>
<keyword evidence="3" id="KW-1185">Reference proteome</keyword>
<comment type="caution">
    <text evidence="1">The sequence shown here is derived from an EMBL/GenBank/DDBJ whole genome shotgun (WGS) entry which is preliminary data.</text>
</comment>
<protein>
    <submittedName>
        <fullName evidence="1">Uncharacterized protein</fullName>
    </submittedName>
</protein>